<dbReference type="EMBL" id="JBAHYK010000329">
    <property type="protein sequence ID" value="KAL0575170.1"/>
    <property type="molecule type" value="Genomic_DNA"/>
</dbReference>
<gene>
    <name evidence="9" type="primary">SCJ1</name>
    <name evidence="9" type="ORF">V5O48_006792</name>
</gene>
<dbReference type="PROSITE" id="PS51188">
    <property type="entry name" value="ZF_CR"/>
    <property type="match status" value="1"/>
</dbReference>
<dbReference type="Gene3D" id="2.10.230.10">
    <property type="entry name" value="Heat shock protein DnaJ, cysteine-rich domain"/>
    <property type="match status" value="1"/>
</dbReference>
<organism evidence="9 10">
    <name type="scientific">Marasmius crinis-equi</name>
    <dbReference type="NCBI Taxonomy" id="585013"/>
    <lineage>
        <taxon>Eukaryota</taxon>
        <taxon>Fungi</taxon>
        <taxon>Dikarya</taxon>
        <taxon>Basidiomycota</taxon>
        <taxon>Agaricomycotina</taxon>
        <taxon>Agaricomycetes</taxon>
        <taxon>Agaricomycetidae</taxon>
        <taxon>Agaricales</taxon>
        <taxon>Marasmiineae</taxon>
        <taxon>Marasmiaceae</taxon>
        <taxon>Marasmius</taxon>
    </lineage>
</organism>
<proteinExistence type="predicted"/>
<evidence type="ECO:0000259" key="8">
    <source>
        <dbReference type="PROSITE" id="PS51188"/>
    </source>
</evidence>
<dbReference type="PROSITE" id="PS50076">
    <property type="entry name" value="DNAJ_2"/>
    <property type="match status" value="1"/>
</dbReference>
<keyword evidence="10" id="KW-1185">Reference proteome</keyword>
<dbReference type="Pfam" id="PF01556">
    <property type="entry name" value="DnaJ_C"/>
    <property type="match status" value="1"/>
</dbReference>
<evidence type="ECO:0000259" key="7">
    <source>
        <dbReference type="PROSITE" id="PS50076"/>
    </source>
</evidence>
<dbReference type="InterPro" id="IPR002939">
    <property type="entry name" value="DnaJ_C"/>
</dbReference>
<dbReference type="Pfam" id="PF00684">
    <property type="entry name" value="DnaJ_CXXCXGXG"/>
    <property type="match status" value="1"/>
</dbReference>
<evidence type="ECO:0000256" key="5">
    <source>
        <dbReference type="PROSITE-ProRule" id="PRU00546"/>
    </source>
</evidence>
<evidence type="ECO:0000256" key="2">
    <source>
        <dbReference type="ARBA" id="ARBA00022737"/>
    </source>
</evidence>
<dbReference type="InterPro" id="IPR036410">
    <property type="entry name" value="HSP_DnaJ_Cys-rich_dom_sf"/>
</dbReference>
<reference evidence="9 10" key="1">
    <citation type="submission" date="2024-02" db="EMBL/GenBank/DDBJ databases">
        <title>A draft genome for the cacao thread blight pathogen Marasmius crinis-equi.</title>
        <authorList>
            <person name="Cohen S.P."/>
            <person name="Baruah I.K."/>
            <person name="Amoako-Attah I."/>
            <person name="Bukari Y."/>
            <person name="Meinhardt L.W."/>
            <person name="Bailey B.A."/>
        </authorList>
    </citation>
    <scope>NUCLEOTIDE SEQUENCE [LARGE SCALE GENOMIC DNA]</scope>
    <source>
        <strain evidence="9 10">GH-76</strain>
    </source>
</reference>
<feature type="signal peptide" evidence="6">
    <location>
        <begin position="1"/>
        <end position="20"/>
    </location>
</feature>
<evidence type="ECO:0000256" key="1">
    <source>
        <dbReference type="ARBA" id="ARBA00022723"/>
    </source>
</evidence>
<evidence type="ECO:0000313" key="10">
    <source>
        <dbReference type="Proteomes" id="UP001465976"/>
    </source>
</evidence>
<feature type="zinc finger region" description="CR-type" evidence="5">
    <location>
        <begin position="129"/>
        <end position="212"/>
    </location>
</feature>
<name>A0ABR3FIY3_9AGAR</name>
<dbReference type="InterPro" id="IPR036869">
    <property type="entry name" value="J_dom_sf"/>
</dbReference>
<keyword evidence="4 5" id="KW-0862">Zinc</keyword>
<dbReference type="SMART" id="SM00271">
    <property type="entry name" value="DnaJ"/>
    <property type="match status" value="1"/>
</dbReference>
<dbReference type="SUPFAM" id="SSF57938">
    <property type="entry name" value="DnaJ/Hsp40 cysteine-rich domain"/>
    <property type="match status" value="1"/>
</dbReference>
<keyword evidence="2" id="KW-0677">Repeat</keyword>
<dbReference type="InterPro" id="IPR001305">
    <property type="entry name" value="HSP_DnaJ_Cys-rich_dom"/>
</dbReference>
<dbReference type="Proteomes" id="UP001465976">
    <property type="component" value="Unassembled WGS sequence"/>
</dbReference>
<dbReference type="InterPro" id="IPR001623">
    <property type="entry name" value="DnaJ_domain"/>
</dbReference>
<accession>A0ABR3FIY3</accession>
<feature type="domain" description="CR-type" evidence="8">
    <location>
        <begin position="129"/>
        <end position="212"/>
    </location>
</feature>
<keyword evidence="6" id="KW-0732">Signal</keyword>
<protein>
    <submittedName>
        <fullName evidence="9">DnaJ-related protein scj1</fullName>
    </submittedName>
</protein>
<evidence type="ECO:0000256" key="4">
    <source>
        <dbReference type="ARBA" id="ARBA00022833"/>
    </source>
</evidence>
<dbReference type="CDD" id="cd10747">
    <property type="entry name" value="DnaJ_C"/>
    <property type="match status" value="1"/>
</dbReference>
<sequence length="650" mass="71271">MFLFHVCTLFLLSSIALVTAADLYKALDLHKSASDKDIRHAYKKLSRKYHPDKNKDPEAADKFVEIAYAYEVLSDPTEGLKAHEGGQQHHANPFDIFSNFFGHQAQHQTRRGPTSVTEFEVELADMYKGASIDFMVKKRILCDHCRGSGAASDGDIHTCSGCGGSGMRMVKQQIFPGMFAQTQTSCPDCGGKGKVIVKKCPHCGGEKVVDHTAHYTLEVTSGMPEGHEVVFEGEGDESPDWEAGDVVLRVRSKRDRGGWRRKESSLYWKETIGVDEALLGFDRNLTHLDGHVVRLVRKGVTQPGFVQTIEGEGMPRPENHNLHGDLRDSSSSDCSVLDDLARNGGDTGRKACAQIRYTNIADSISGVGGRNAVVVKCAHDIRRVNVKPNEWNLGLAHVRAELKVKRLSIKATPIFETLFIPQSSTLFPLFLLARLPLDLSFVLYSCNAYDMFAHLFTAAVLAISAAASPLAAKPASTLAARGSHSFNNWGGFESLNNFDNFYGADSFCHVKFEQTIVHERQVVCHTQAIEVIQQRLVVLQEMAKKIITEQICEVETQTIVFSQFHGSLGGFYDDLRRHSGQQVGYDEGIVGHYGDLVGSDGSISTNDLGFTGSDVGKSTVVATGNNWDDNSSPKSVDSAYFAAQGAQFGL</sequence>
<dbReference type="CDD" id="cd06257">
    <property type="entry name" value="DnaJ"/>
    <property type="match status" value="1"/>
</dbReference>
<dbReference type="Gene3D" id="1.10.287.110">
    <property type="entry name" value="DnaJ domain"/>
    <property type="match status" value="1"/>
</dbReference>
<evidence type="ECO:0000313" key="9">
    <source>
        <dbReference type="EMBL" id="KAL0575170.1"/>
    </source>
</evidence>
<dbReference type="SUPFAM" id="SSF46565">
    <property type="entry name" value="Chaperone J-domain"/>
    <property type="match status" value="1"/>
</dbReference>
<keyword evidence="1 5" id="KW-0479">Metal-binding</keyword>
<keyword evidence="3 5" id="KW-0863">Zinc-finger</keyword>
<dbReference type="CDD" id="cd10719">
    <property type="entry name" value="DnaJ_zf"/>
    <property type="match status" value="1"/>
</dbReference>
<feature type="chain" id="PRO_5045752326" evidence="6">
    <location>
        <begin position="21"/>
        <end position="650"/>
    </location>
</feature>
<evidence type="ECO:0000256" key="3">
    <source>
        <dbReference type="ARBA" id="ARBA00022771"/>
    </source>
</evidence>
<comment type="caution">
    <text evidence="9">The sequence shown here is derived from an EMBL/GenBank/DDBJ whole genome shotgun (WGS) entry which is preliminary data.</text>
</comment>
<dbReference type="PRINTS" id="PR00625">
    <property type="entry name" value="JDOMAIN"/>
</dbReference>
<dbReference type="InterPro" id="IPR008971">
    <property type="entry name" value="HSP40/DnaJ_pept-bd"/>
</dbReference>
<dbReference type="SUPFAM" id="SSF49493">
    <property type="entry name" value="HSP40/DnaJ peptide-binding domain"/>
    <property type="match status" value="2"/>
</dbReference>
<evidence type="ECO:0000256" key="6">
    <source>
        <dbReference type="SAM" id="SignalP"/>
    </source>
</evidence>
<dbReference type="InterPro" id="IPR044713">
    <property type="entry name" value="DNJA1/2-like"/>
</dbReference>
<dbReference type="Pfam" id="PF00226">
    <property type="entry name" value="DnaJ"/>
    <property type="match status" value="1"/>
</dbReference>
<feature type="domain" description="J" evidence="7">
    <location>
        <begin position="22"/>
        <end position="98"/>
    </location>
</feature>
<dbReference type="PANTHER" id="PTHR43888">
    <property type="entry name" value="DNAJ-LIKE-2, ISOFORM A-RELATED"/>
    <property type="match status" value="1"/>
</dbReference>
<dbReference type="Gene3D" id="2.60.260.20">
    <property type="entry name" value="Urease metallochaperone UreE, N-terminal domain"/>
    <property type="match status" value="2"/>
</dbReference>